<dbReference type="EMBL" id="BTRK01000006">
    <property type="protein sequence ID" value="GMR57560.1"/>
    <property type="molecule type" value="Genomic_DNA"/>
</dbReference>
<evidence type="ECO:0000313" key="7">
    <source>
        <dbReference type="Proteomes" id="UP001328107"/>
    </source>
</evidence>
<name>A0AAN5D7N3_9BILA</name>
<dbReference type="Pfam" id="PF13445">
    <property type="entry name" value="zf-RING_UBOX"/>
    <property type="match status" value="1"/>
</dbReference>
<dbReference type="PANTHER" id="PTHR47156">
    <property type="entry name" value="PROTEIN CBG20824"/>
    <property type="match status" value="1"/>
</dbReference>
<dbReference type="InterPro" id="IPR017907">
    <property type="entry name" value="Znf_RING_CS"/>
</dbReference>
<proteinExistence type="predicted"/>
<accession>A0AAN5D7N3</accession>
<comment type="caution">
    <text evidence="6">The sequence shown here is derived from an EMBL/GenBank/DDBJ whole genome shotgun (WGS) entry which is preliminary data.</text>
</comment>
<evidence type="ECO:0000256" key="1">
    <source>
        <dbReference type="ARBA" id="ARBA00022723"/>
    </source>
</evidence>
<evidence type="ECO:0000256" key="4">
    <source>
        <dbReference type="PROSITE-ProRule" id="PRU00175"/>
    </source>
</evidence>
<feature type="domain" description="RING-type" evidence="5">
    <location>
        <begin position="18"/>
        <end position="63"/>
    </location>
</feature>
<evidence type="ECO:0000256" key="2">
    <source>
        <dbReference type="ARBA" id="ARBA00022771"/>
    </source>
</evidence>
<dbReference type="GO" id="GO:0008270">
    <property type="term" value="F:zinc ion binding"/>
    <property type="evidence" value="ECO:0007669"/>
    <property type="project" value="UniProtKB-KW"/>
</dbReference>
<dbReference type="PANTHER" id="PTHR47156:SF10">
    <property type="entry name" value="E3 UBIQUITIN-PROTEIN LIGASE TRIM-21-RELATED"/>
    <property type="match status" value="1"/>
</dbReference>
<keyword evidence="7" id="KW-1185">Reference proteome</keyword>
<dbReference type="AlphaFoldDB" id="A0AAN5D7N3"/>
<dbReference type="InterPro" id="IPR013083">
    <property type="entry name" value="Znf_RING/FYVE/PHD"/>
</dbReference>
<feature type="non-terminal residue" evidence="6">
    <location>
        <position position="1"/>
    </location>
</feature>
<reference evidence="7" key="1">
    <citation type="submission" date="2022-10" db="EMBL/GenBank/DDBJ databases">
        <title>Genome assembly of Pristionchus species.</title>
        <authorList>
            <person name="Yoshida K."/>
            <person name="Sommer R.J."/>
        </authorList>
    </citation>
    <scope>NUCLEOTIDE SEQUENCE [LARGE SCALE GENOMIC DNA]</scope>
    <source>
        <strain evidence="7">RS5460</strain>
    </source>
</reference>
<dbReference type="InterPro" id="IPR052667">
    <property type="entry name" value="E3_ubiquitin-ligase_RING"/>
</dbReference>
<dbReference type="Gene3D" id="3.30.40.10">
    <property type="entry name" value="Zinc/RING finger domain, C3HC4 (zinc finger)"/>
    <property type="match status" value="1"/>
</dbReference>
<dbReference type="Proteomes" id="UP001328107">
    <property type="component" value="Unassembled WGS sequence"/>
</dbReference>
<protein>
    <recommendedName>
        <fullName evidence="5">RING-type domain-containing protein</fullName>
    </recommendedName>
</protein>
<sequence length="91" mass="10041">DISISADGLNDLTDQCCCSICSETFDSIKFIPQVLDCGHTFCAVCIHNENVCFNLRIQCPNCSIVSRMCGDRVLPKHFVIISDHKLAMCGI</sequence>
<gene>
    <name evidence="6" type="ORF">PMAYCL1PPCAC_27755</name>
</gene>
<keyword evidence="3" id="KW-0862">Zinc</keyword>
<dbReference type="InterPro" id="IPR001841">
    <property type="entry name" value="Znf_RING"/>
</dbReference>
<evidence type="ECO:0000259" key="5">
    <source>
        <dbReference type="PROSITE" id="PS50089"/>
    </source>
</evidence>
<dbReference type="PROSITE" id="PS00518">
    <property type="entry name" value="ZF_RING_1"/>
    <property type="match status" value="1"/>
</dbReference>
<dbReference type="SUPFAM" id="SSF57850">
    <property type="entry name" value="RING/U-box"/>
    <property type="match status" value="1"/>
</dbReference>
<keyword evidence="2 4" id="KW-0863">Zinc-finger</keyword>
<keyword evidence="1" id="KW-0479">Metal-binding</keyword>
<dbReference type="PROSITE" id="PS50089">
    <property type="entry name" value="ZF_RING_2"/>
    <property type="match status" value="1"/>
</dbReference>
<dbReference type="InterPro" id="IPR027370">
    <property type="entry name" value="Znf-RING_euk"/>
</dbReference>
<evidence type="ECO:0000313" key="6">
    <source>
        <dbReference type="EMBL" id="GMR57560.1"/>
    </source>
</evidence>
<evidence type="ECO:0000256" key="3">
    <source>
        <dbReference type="ARBA" id="ARBA00022833"/>
    </source>
</evidence>
<dbReference type="SMART" id="SM00184">
    <property type="entry name" value="RING"/>
    <property type="match status" value="1"/>
</dbReference>
<organism evidence="6 7">
    <name type="scientific">Pristionchus mayeri</name>
    <dbReference type="NCBI Taxonomy" id="1317129"/>
    <lineage>
        <taxon>Eukaryota</taxon>
        <taxon>Metazoa</taxon>
        <taxon>Ecdysozoa</taxon>
        <taxon>Nematoda</taxon>
        <taxon>Chromadorea</taxon>
        <taxon>Rhabditida</taxon>
        <taxon>Rhabditina</taxon>
        <taxon>Diplogasteromorpha</taxon>
        <taxon>Diplogasteroidea</taxon>
        <taxon>Neodiplogasteridae</taxon>
        <taxon>Pristionchus</taxon>
    </lineage>
</organism>